<proteinExistence type="predicted"/>
<dbReference type="RefSeq" id="XP_007415163.1">
    <property type="nucleotide sequence ID" value="XM_007415101.1"/>
</dbReference>
<dbReference type="GO" id="GO:0070628">
    <property type="term" value="F:proteasome binding"/>
    <property type="evidence" value="ECO:0007669"/>
    <property type="project" value="TreeGrafter"/>
</dbReference>
<evidence type="ECO:0000256" key="3">
    <source>
        <dbReference type="ARBA" id="ARBA00022490"/>
    </source>
</evidence>
<dbReference type="STRING" id="747676.F4S1F3"/>
<dbReference type="GO" id="GO:0005634">
    <property type="term" value="C:nucleus"/>
    <property type="evidence" value="ECO:0007669"/>
    <property type="project" value="UniProtKB-SubCell"/>
</dbReference>
<keyword evidence="5" id="KW-0539">Nucleus</keyword>
<keyword evidence="9" id="KW-1185">Reference proteome</keyword>
<dbReference type="GO" id="GO:0005737">
    <property type="term" value="C:cytoplasm"/>
    <property type="evidence" value="ECO:0007669"/>
    <property type="project" value="UniProtKB-SubCell"/>
</dbReference>
<evidence type="ECO:0000256" key="4">
    <source>
        <dbReference type="ARBA" id="ARBA00022942"/>
    </source>
</evidence>
<dbReference type="PROSITE" id="PS51916">
    <property type="entry name" value="DEUBAD"/>
    <property type="match status" value="1"/>
</dbReference>
<dbReference type="EMBL" id="GL883137">
    <property type="protein sequence ID" value="EGG01572.1"/>
    <property type="molecule type" value="Genomic_DNA"/>
</dbReference>
<dbReference type="InterPro" id="IPR032368">
    <property type="entry name" value="RPN13_DEUBAD"/>
</dbReference>
<evidence type="ECO:0000313" key="9">
    <source>
        <dbReference type="Proteomes" id="UP000001072"/>
    </source>
</evidence>
<dbReference type="PROSITE" id="PS51917">
    <property type="entry name" value="PRU"/>
    <property type="match status" value="1"/>
</dbReference>
<evidence type="ECO:0000256" key="5">
    <source>
        <dbReference type="ARBA" id="ARBA00023242"/>
    </source>
</evidence>
<dbReference type="VEuPathDB" id="FungiDB:MELLADRAFT_92071"/>
<dbReference type="Gene3D" id="1.10.2020.20">
    <property type="match status" value="1"/>
</dbReference>
<dbReference type="Gene3D" id="2.30.29.70">
    <property type="entry name" value="Proteasomal ubiquitin receptor Rpn13/ADRM1"/>
    <property type="match status" value="1"/>
</dbReference>
<reference evidence="9" key="1">
    <citation type="journal article" date="2011" name="Proc. Natl. Acad. Sci. U.S.A.">
        <title>Obligate biotrophy features unraveled by the genomic analysis of rust fungi.</title>
        <authorList>
            <person name="Duplessis S."/>
            <person name="Cuomo C.A."/>
            <person name="Lin Y.-C."/>
            <person name="Aerts A."/>
            <person name="Tisserant E."/>
            <person name="Veneault-Fourrey C."/>
            <person name="Joly D.L."/>
            <person name="Hacquard S."/>
            <person name="Amselem J."/>
            <person name="Cantarel B.L."/>
            <person name="Chiu R."/>
            <person name="Coutinho P.M."/>
            <person name="Feau N."/>
            <person name="Field M."/>
            <person name="Frey P."/>
            <person name="Gelhaye E."/>
            <person name="Goldberg J."/>
            <person name="Grabherr M.G."/>
            <person name="Kodira C.D."/>
            <person name="Kohler A."/>
            <person name="Kuees U."/>
            <person name="Lindquist E.A."/>
            <person name="Lucas S.M."/>
            <person name="Mago R."/>
            <person name="Mauceli E."/>
            <person name="Morin E."/>
            <person name="Murat C."/>
            <person name="Pangilinan J.L."/>
            <person name="Park R."/>
            <person name="Pearson M."/>
            <person name="Quesneville H."/>
            <person name="Rouhier N."/>
            <person name="Sakthikumar S."/>
            <person name="Salamov A.A."/>
            <person name="Schmutz J."/>
            <person name="Selles B."/>
            <person name="Shapiro H."/>
            <person name="Tanguay P."/>
            <person name="Tuskan G.A."/>
            <person name="Henrissat B."/>
            <person name="Van de Peer Y."/>
            <person name="Rouze P."/>
            <person name="Ellis J.G."/>
            <person name="Dodds P.N."/>
            <person name="Schein J.E."/>
            <person name="Zhong S."/>
            <person name="Hamelin R.C."/>
            <person name="Grigoriev I.V."/>
            <person name="Szabo L.J."/>
            <person name="Martin F."/>
        </authorList>
    </citation>
    <scope>NUCLEOTIDE SEQUENCE [LARGE SCALE GENOMIC DNA]</scope>
    <source>
        <strain evidence="9">98AG31 / pathotype 3-4-7</strain>
    </source>
</reference>
<dbReference type="PANTHER" id="PTHR12225">
    <property type="entry name" value="ADHESION REGULATING MOLECULE 1 110 KDA CELL MEMBRANE GLYCOPROTEIN"/>
    <property type="match status" value="1"/>
</dbReference>
<dbReference type="InterPro" id="IPR006773">
    <property type="entry name" value="Rpn13/ADRM1"/>
</dbReference>
<feature type="domain" description="DEUBAD" evidence="6">
    <location>
        <begin position="179"/>
        <end position="286"/>
    </location>
</feature>
<dbReference type="AlphaFoldDB" id="F4S1F3"/>
<keyword evidence="3" id="KW-0963">Cytoplasm</keyword>
<dbReference type="GO" id="GO:0008541">
    <property type="term" value="C:proteasome regulatory particle, lid subcomplex"/>
    <property type="evidence" value="ECO:0007669"/>
    <property type="project" value="TreeGrafter"/>
</dbReference>
<name>F4S1F3_MELLP</name>
<dbReference type="HOGENOM" id="CLU_041798_0_1_1"/>
<evidence type="ECO:0000256" key="2">
    <source>
        <dbReference type="ARBA" id="ARBA00004496"/>
    </source>
</evidence>
<dbReference type="FunCoup" id="F4S1F3">
    <property type="interactions" value="97"/>
</dbReference>
<comment type="subcellular location">
    <subcellularLocation>
        <location evidence="2">Cytoplasm</location>
    </subcellularLocation>
    <subcellularLocation>
        <location evidence="1">Nucleus</location>
    </subcellularLocation>
</comment>
<dbReference type="Pfam" id="PF04683">
    <property type="entry name" value="Rpn13_ADRM1_Pru"/>
    <property type="match status" value="1"/>
</dbReference>
<dbReference type="GeneID" id="18936118"/>
<dbReference type="InterPro" id="IPR038633">
    <property type="entry name" value="Rpn13/ADRM1_Pru_sf"/>
</dbReference>
<dbReference type="Proteomes" id="UP000001072">
    <property type="component" value="Unassembled WGS sequence"/>
</dbReference>
<dbReference type="KEGG" id="mlr:MELLADRAFT_92071"/>
<dbReference type="PANTHER" id="PTHR12225:SF0">
    <property type="entry name" value="PROTEASOMAL UBIQUITIN RECEPTOR ADRM1"/>
    <property type="match status" value="1"/>
</dbReference>
<keyword evidence="4" id="KW-0647">Proteasome</keyword>
<feature type="domain" description="Pru" evidence="7">
    <location>
        <begin position="1"/>
        <end position="122"/>
    </location>
</feature>
<dbReference type="GO" id="GO:0061133">
    <property type="term" value="F:endopeptidase activator activity"/>
    <property type="evidence" value="ECO:0007669"/>
    <property type="project" value="TreeGrafter"/>
</dbReference>
<dbReference type="eggNOG" id="KOG3037">
    <property type="taxonomic scope" value="Eukaryota"/>
</dbReference>
<dbReference type="InterPro" id="IPR038108">
    <property type="entry name" value="RPN13_DEUBAD_sf"/>
</dbReference>
<evidence type="ECO:0000259" key="6">
    <source>
        <dbReference type="PROSITE" id="PS51916"/>
    </source>
</evidence>
<dbReference type="InParanoid" id="F4S1F3"/>
<evidence type="ECO:0000256" key="1">
    <source>
        <dbReference type="ARBA" id="ARBA00004123"/>
    </source>
</evidence>
<evidence type="ECO:0000313" key="8">
    <source>
        <dbReference type="EMBL" id="EGG01572.1"/>
    </source>
</evidence>
<dbReference type="InterPro" id="IPR044867">
    <property type="entry name" value="DEUBAD_dom"/>
</dbReference>
<evidence type="ECO:0000259" key="7">
    <source>
        <dbReference type="PROSITE" id="PS51917"/>
    </source>
</evidence>
<gene>
    <name evidence="8" type="ORF">MELLADRAFT_92071</name>
</gene>
<dbReference type="InterPro" id="IPR044868">
    <property type="entry name" value="Rpn13/ADRM1_Pru"/>
</dbReference>
<accession>F4S1F3</accession>
<dbReference type="OrthoDB" id="340431at2759"/>
<sequence length="286" mass="31497">MTRLLQFRAGRCERRGSTNIVDPLPTKGAVQRMVTFITLTSHITNKQVCYKDLESGAIVDDFILFSGDATFKKVLVPNSATARVYALGFSSSNQRVLYWMQDVDSSSDVSNVRRLNEFIDGPADDDEAMPIDVSNQSPPITLPPHSSIQETQQPAIPNVTAEQMNQFNDLLAAFSATGQQSRRPPYALTDILTLDAIGPLLESDPDLLMSQLAPHLPPDIEATAANVKQIVNSADFRNGVRTLDVALQKNLGDGLKMFFLHGLGLESGYEGVEEYIEAVKRRAERD</sequence>
<organism evidence="9">
    <name type="scientific">Melampsora larici-populina (strain 98AG31 / pathotype 3-4-7)</name>
    <name type="common">Poplar leaf rust fungus</name>
    <dbReference type="NCBI Taxonomy" id="747676"/>
    <lineage>
        <taxon>Eukaryota</taxon>
        <taxon>Fungi</taxon>
        <taxon>Dikarya</taxon>
        <taxon>Basidiomycota</taxon>
        <taxon>Pucciniomycotina</taxon>
        <taxon>Pucciniomycetes</taxon>
        <taxon>Pucciniales</taxon>
        <taxon>Melampsoraceae</taxon>
        <taxon>Melampsora</taxon>
    </lineage>
</organism>
<protein>
    <submittedName>
        <fullName evidence="8">Uncharacterized protein</fullName>
    </submittedName>
</protein>
<dbReference type="Pfam" id="PF16550">
    <property type="entry name" value="RPN13_C"/>
    <property type="match status" value="1"/>
</dbReference>